<dbReference type="Pfam" id="PF00685">
    <property type="entry name" value="Sulfotransfer_1"/>
    <property type="match status" value="1"/>
</dbReference>
<accession>A0A7D5M0K0</accession>
<evidence type="ECO:0000259" key="3">
    <source>
        <dbReference type="Pfam" id="PF00685"/>
    </source>
</evidence>
<gene>
    <name evidence="4" type="ORF">C5F49_00750</name>
</gene>
<organism evidence="4 5">
    <name type="scientific">Nitrosopumilus oxyclinae</name>
    <dbReference type="NCBI Taxonomy" id="1959104"/>
    <lineage>
        <taxon>Archaea</taxon>
        <taxon>Nitrososphaerota</taxon>
        <taxon>Nitrososphaeria</taxon>
        <taxon>Nitrosopumilales</taxon>
        <taxon>Nitrosopumilaceae</taxon>
        <taxon>Nitrosopumilus</taxon>
    </lineage>
</organism>
<dbReference type="Proteomes" id="UP000509441">
    <property type="component" value="Chromosome"/>
</dbReference>
<keyword evidence="5" id="KW-1185">Reference proteome</keyword>
<proteinExistence type="predicted"/>
<dbReference type="InterPro" id="IPR037359">
    <property type="entry name" value="NST/OST"/>
</dbReference>
<keyword evidence="1" id="KW-0808">Transferase</keyword>
<protein>
    <recommendedName>
        <fullName evidence="3">Sulfotransferase domain-containing protein</fullName>
    </recommendedName>
</protein>
<dbReference type="GO" id="GO:0008146">
    <property type="term" value="F:sulfotransferase activity"/>
    <property type="evidence" value="ECO:0007669"/>
    <property type="project" value="InterPro"/>
</dbReference>
<keyword evidence="2" id="KW-0325">Glycoprotein</keyword>
<reference evidence="4 5" key="1">
    <citation type="submission" date="2018-02" db="EMBL/GenBank/DDBJ databases">
        <title>Complete genome of Nitrosopumilus oxyclinae HCE1.</title>
        <authorList>
            <person name="Qin W."/>
            <person name="Zheng Y."/>
            <person name="Stahl D.A."/>
        </authorList>
    </citation>
    <scope>NUCLEOTIDE SEQUENCE [LARGE SCALE GENOMIC DNA]</scope>
    <source>
        <strain evidence="4 5">HCE1</strain>
    </source>
</reference>
<dbReference type="InterPro" id="IPR000863">
    <property type="entry name" value="Sulfotransferase_dom"/>
</dbReference>
<evidence type="ECO:0000256" key="1">
    <source>
        <dbReference type="ARBA" id="ARBA00022679"/>
    </source>
</evidence>
<evidence type="ECO:0000256" key="2">
    <source>
        <dbReference type="ARBA" id="ARBA00023180"/>
    </source>
</evidence>
<feature type="domain" description="Sulfotransferase" evidence="3">
    <location>
        <begin position="37"/>
        <end position="252"/>
    </location>
</feature>
<dbReference type="InterPro" id="IPR027417">
    <property type="entry name" value="P-loop_NTPase"/>
</dbReference>
<evidence type="ECO:0000313" key="4">
    <source>
        <dbReference type="EMBL" id="QLH04013.1"/>
    </source>
</evidence>
<dbReference type="PANTHER" id="PTHR10605:SF56">
    <property type="entry name" value="BIFUNCTIONAL HEPARAN SULFATE N-DEACETYLASE_N-SULFOTRANSFERASE"/>
    <property type="match status" value="1"/>
</dbReference>
<dbReference type="Gene3D" id="3.40.50.300">
    <property type="entry name" value="P-loop containing nucleotide triphosphate hydrolases"/>
    <property type="match status" value="1"/>
</dbReference>
<dbReference type="SUPFAM" id="SSF52540">
    <property type="entry name" value="P-loop containing nucleoside triphosphate hydrolases"/>
    <property type="match status" value="1"/>
</dbReference>
<dbReference type="PANTHER" id="PTHR10605">
    <property type="entry name" value="HEPARAN SULFATE SULFOTRANSFERASE"/>
    <property type="match status" value="1"/>
</dbReference>
<dbReference type="EMBL" id="CP026994">
    <property type="protein sequence ID" value="QLH04013.1"/>
    <property type="molecule type" value="Genomic_DNA"/>
</dbReference>
<name>A0A7D5M0K0_9ARCH</name>
<evidence type="ECO:0000313" key="5">
    <source>
        <dbReference type="Proteomes" id="UP000509441"/>
    </source>
</evidence>
<sequence length="278" mass="33031">MNSINRLRRKFHTVFNESTNSIRVMPDFIVCGTSFCAKTFLYNNINQHKLILNNLREESGFFLDTNENGLNWYKSNFPSFYYKKLFEAIYGKTSFVGETVNLPGYFVPKRVFNILKNPKIIVILRNPVDRAFARYLEEIRNGNETKSFEDALENELNLIKNHEEEIIKTKSPLELRNLFLYRLEGLYIEYLKQWNEYFPIKNMHIVKAESLFSEPLDTVNKCFDFLGIEHIKKITLSEKNNEKNKLVLKKETRDKLSEYFEGYNQKLYQFLGIDFGWA</sequence>
<dbReference type="KEGG" id="nox:C5F49_00750"/>
<dbReference type="AlphaFoldDB" id="A0A7D5M0K0"/>